<keyword evidence="2" id="KW-0676">Redox-active center</keyword>
<name>A0A0K9Q1I7_ZOSMR</name>
<dbReference type="OMA" id="SWWSHLQ"/>
<dbReference type="InterPro" id="IPR011893">
    <property type="entry name" value="Selenoprotein_Rdx-typ"/>
</dbReference>
<dbReference type="EMBL" id="LFYR01000204">
    <property type="protein sequence ID" value="KMZ75141.1"/>
    <property type="molecule type" value="Genomic_DNA"/>
</dbReference>
<organism evidence="5 6">
    <name type="scientific">Zostera marina</name>
    <name type="common">Eelgrass</name>
    <dbReference type="NCBI Taxonomy" id="29655"/>
    <lineage>
        <taxon>Eukaryota</taxon>
        <taxon>Viridiplantae</taxon>
        <taxon>Streptophyta</taxon>
        <taxon>Embryophyta</taxon>
        <taxon>Tracheophyta</taxon>
        <taxon>Spermatophyta</taxon>
        <taxon>Magnoliopsida</taxon>
        <taxon>Liliopsida</taxon>
        <taxon>Zosteraceae</taxon>
        <taxon>Zostera</taxon>
    </lineage>
</organism>
<dbReference type="OrthoDB" id="60822at2759"/>
<evidence type="ECO:0000313" key="5">
    <source>
        <dbReference type="EMBL" id="KMZ75141.1"/>
    </source>
</evidence>
<dbReference type="PANTHER" id="PTHR13544:SF0">
    <property type="entry name" value="THIOREDOXIN REDUCTASE-LIKE SELENOPROTEIN T"/>
    <property type="match status" value="1"/>
</dbReference>
<sequence length="232" mass="25880">MDRVQMVLLGLPLFLFCSDLLNLFTPPPSKPQSPSQDYQHHHPEVKPVQPPIRQQSSPDFAAPINNKKAVGYGTTVTISFCSSCSYKGNAITMKKMLETHFPGINVVLSNHPPPLPKRILSKAVPFVLAGVVGITMAGERVFPMLGYTTPPQWYLYLRDNKFGTVASAWVISNMAQSYLQSTGAFEVYCNGDPVFSKLQELRFPGELELKDVIDKRLQTSSLGEDIENYWSQ</sequence>
<feature type="region of interest" description="Disordered" evidence="3">
    <location>
        <begin position="27"/>
        <end position="60"/>
    </location>
</feature>
<dbReference type="Pfam" id="PF10262">
    <property type="entry name" value="Rdx"/>
    <property type="match status" value="1"/>
</dbReference>
<keyword evidence="1 4" id="KW-0732">Signal</keyword>
<proteinExistence type="predicted"/>
<dbReference type="Proteomes" id="UP000036987">
    <property type="component" value="Unassembled WGS sequence"/>
</dbReference>
<feature type="chain" id="PRO_5005528458" evidence="4">
    <location>
        <begin position="21"/>
        <end position="232"/>
    </location>
</feature>
<dbReference type="STRING" id="29655.A0A0K9Q1I7"/>
<dbReference type="GO" id="GO:0045454">
    <property type="term" value="P:cell redox homeostasis"/>
    <property type="evidence" value="ECO:0000318"/>
    <property type="project" value="GO_Central"/>
</dbReference>
<evidence type="ECO:0000256" key="3">
    <source>
        <dbReference type="SAM" id="MobiDB-lite"/>
    </source>
</evidence>
<dbReference type="GO" id="GO:0005789">
    <property type="term" value="C:endoplasmic reticulum membrane"/>
    <property type="evidence" value="ECO:0000318"/>
    <property type="project" value="GO_Central"/>
</dbReference>
<dbReference type="Gene3D" id="3.40.30.10">
    <property type="entry name" value="Glutaredoxin"/>
    <property type="match status" value="2"/>
</dbReference>
<gene>
    <name evidence="5" type="ORF">ZOSMA_118G00180</name>
</gene>
<evidence type="ECO:0000256" key="1">
    <source>
        <dbReference type="ARBA" id="ARBA00022729"/>
    </source>
</evidence>
<comment type="caution">
    <text evidence="5">The sequence shown here is derived from an EMBL/GenBank/DDBJ whole genome shotgun (WGS) entry which is preliminary data.</text>
</comment>
<dbReference type="AlphaFoldDB" id="A0A0K9Q1I7"/>
<reference evidence="6" key="1">
    <citation type="journal article" date="2016" name="Nature">
        <title>The genome of the seagrass Zostera marina reveals angiosperm adaptation to the sea.</title>
        <authorList>
            <person name="Olsen J.L."/>
            <person name="Rouze P."/>
            <person name="Verhelst B."/>
            <person name="Lin Y.-C."/>
            <person name="Bayer T."/>
            <person name="Collen J."/>
            <person name="Dattolo E."/>
            <person name="De Paoli E."/>
            <person name="Dittami S."/>
            <person name="Maumus F."/>
            <person name="Michel G."/>
            <person name="Kersting A."/>
            <person name="Lauritano C."/>
            <person name="Lohaus R."/>
            <person name="Toepel M."/>
            <person name="Tonon T."/>
            <person name="Vanneste K."/>
            <person name="Amirebrahimi M."/>
            <person name="Brakel J."/>
            <person name="Bostroem C."/>
            <person name="Chovatia M."/>
            <person name="Grimwood J."/>
            <person name="Jenkins J.W."/>
            <person name="Jueterbock A."/>
            <person name="Mraz A."/>
            <person name="Stam W.T."/>
            <person name="Tice H."/>
            <person name="Bornberg-Bauer E."/>
            <person name="Green P.J."/>
            <person name="Pearson G.A."/>
            <person name="Procaccini G."/>
            <person name="Duarte C.M."/>
            <person name="Schmutz J."/>
            <person name="Reusch T.B.H."/>
            <person name="Van de Peer Y."/>
        </authorList>
    </citation>
    <scope>NUCLEOTIDE SEQUENCE [LARGE SCALE GENOMIC DNA]</scope>
    <source>
        <strain evidence="6">cv. Finnish</strain>
    </source>
</reference>
<dbReference type="SUPFAM" id="SSF52833">
    <property type="entry name" value="Thioredoxin-like"/>
    <property type="match status" value="1"/>
</dbReference>
<accession>A0A0K9Q1I7</accession>
<dbReference type="GO" id="GO:0004791">
    <property type="term" value="F:thioredoxin-disulfide reductase (NADPH) activity"/>
    <property type="evidence" value="ECO:0000318"/>
    <property type="project" value="GO_Central"/>
</dbReference>
<feature type="signal peptide" evidence="4">
    <location>
        <begin position="1"/>
        <end position="20"/>
    </location>
</feature>
<dbReference type="NCBIfam" id="TIGR02174">
    <property type="entry name" value="CXXU_selWTH"/>
    <property type="match status" value="1"/>
</dbReference>
<evidence type="ECO:0000256" key="2">
    <source>
        <dbReference type="ARBA" id="ARBA00023284"/>
    </source>
</evidence>
<protein>
    <submittedName>
        <fullName evidence="5">SelT-like Rdx protein</fullName>
    </submittedName>
</protein>
<dbReference type="PANTHER" id="PTHR13544">
    <property type="entry name" value="SELENOPROTEIN T"/>
    <property type="match status" value="1"/>
</dbReference>
<dbReference type="InterPro" id="IPR036249">
    <property type="entry name" value="Thioredoxin-like_sf"/>
</dbReference>
<dbReference type="InterPro" id="IPR019389">
    <property type="entry name" value="Selenoprotein_T"/>
</dbReference>
<evidence type="ECO:0000313" key="6">
    <source>
        <dbReference type="Proteomes" id="UP000036987"/>
    </source>
</evidence>
<evidence type="ECO:0000256" key="4">
    <source>
        <dbReference type="SAM" id="SignalP"/>
    </source>
</evidence>
<keyword evidence="6" id="KW-1185">Reference proteome</keyword>